<sequence>MTRDTPLHTWLEPDITGTFRRETARALPIVGAGLAVLYGVYLAASLLATARGLNPAPWQAVRFGLSAAAVAAVGAASRPRRDRRESHVHALAGVMCLVPLVNSAWQLIGSGDARESVNLLLVVSGLGALLLTARWFVLTLGCAWAGWLCAALPAGGGFSVFGFALFAASLLATVSFVTRRRTLVRLERARAEAQRAALVDALTGVYNRRGMEVLAPALLRRAQSGGDLGEVTVVAVDIDDMKGINDVHGHAAGDAAVQGAAEVLRRSTRLHDVVARTGGDEFIALLDAPAGAGVQQRILDNLATRVARGGEPFHLELSVGTVTLPATVGLADLLGAADAAMYQIKQRRRAARGGRPRPGAAAPGAVVVAG</sequence>
<dbReference type="Proteomes" id="UP000238083">
    <property type="component" value="Unassembled WGS sequence"/>
</dbReference>
<feature type="transmembrane region" description="Helical" evidence="2">
    <location>
        <begin position="117"/>
        <end position="137"/>
    </location>
</feature>
<keyword evidence="2" id="KW-0812">Transmembrane</keyword>
<dbReference type="NCBIfam" id="TIGR00254">
    <property type="entry name" value="GGDEF"/>
    <property type="match status" value="1"/>
</dbReference>
<dbReference type="EMBL" id="PVZF01000001">
    <property type="protein sequence ID" value="PRY18617.1"/>
    <property type="molecule type" value="Genomic_DNA"/>
</dbReference>
<dbReference type="PROSITE" id="PS50887">
    <property type="entry name" value="GGDEF"/>
    <property type="match status" value="1"/>
</dbReference>
<evidence type="ECO:0000313" key="5">
    <source>
        <dbReference type="Proteomes" id="UP000238083"/>
    </source>
</evidence>
<dbReference type="Gene3D" id="3.30.70.270">
    <property type="match status" value="1"/>
</dbReference>
<organism evidence="4 5">
    <name type="scientific">Kineococcus rhizosphaerae</name>
    <dbReference type="NCBI Taxonomy" id="559628"/>
    <lineage>
        <taxon>Bacteria</taxon>
        <taxon>Bacillati</taxon>
        <taxon>Actinomycetota</taxon>
        <taxon>Actinomycetes</taxon>
        <taxon>Kineosporiales</taxon>
        <taxon>Kineosporiaceae</taxon>
        <taxon>Kineococcus</taxon>
    </lineage>
</organism>
<proteinExistence type="predicted"/>
<feature type="compositionally biased region" description="Low complexity" evidence="1">
    <location>
        <begin position="357"/>
        <end position="370"/>
    </location>
</feature>
<feature type="domain" description="GGDEF" evidence="3">
    <location>
        <begin position="229"/>
        <end position="363"/>
    </location>
</feature>
<dbReference type="GO" id="GO:0043709">
    <property type="term" value="P:cell adhesion involved in single-species biofilm formation"/>
    <property type="evidence" value="ECO:0007669"/>
    <property type="project" value="TreeGrafter"/>
</dbReference>
<dbReference type="InterPro" id="IPR000160">
    <property type="entry name" value="GGDEF_dom"/>
</dbReference>
<dbReference type="GO" id="GO:0005886">
    <property type="term" value="C:plasma membrane"/>
    <property type="evidence" value="ECO:0007669"/>
    <property type="project" value="TreeGrafter"/>
</dbReference>
<keyword evidence="2" id="KW-1133">Transmembrane helix</keyword>
<protein>
    <submittedName>
        <fullName evidence="4">Diguanylate cyclase (GGDEF)-like protein</fullName>
    </submittedName>
</protein>
<keyword evidence="5" id="KW-1185">Reference proteome</keyword>
<dbReference type="PANTHER" id="PTHR45138:SF24">
    <property type="entry name" value="DIGUANYLATE CYCLASE DGCC-RELATED"/>
    <property type="match status" value="1"/>
</dbReference>
<keyword evidence="2" id="KW-0472">Membrane</keyword>
<accession>A0A2T0RBU8</accession>
<gene>
    <name evidence="4" type="ORF">CLV37_101863</name>
</gene>
<comment type="caution">
    <text evidence="4">The sequence shown here is derived from an EMBL/GenBank/DDBJ whole genome shotgun (WGS) entry which is preliminary data.</text>
</comment>
<dbReference type="AlphaFoldDB" id="A0A2T0RBU8"/>
<name>A0A2T0RBU8_9ACTN</name>
<dbReference type="SMART" id="SM00267">
    <property type="entry name" value="GGDEF"/>
    <property type="match status" value="1"/>
</dbReference>
<dbReference type="CDD" id="cd01949">
    <property type="entry name" value="GGDEF"/>
    <property type="match status" value="1"/>
</dbReference>
<feature type="transmembrane region" description="Helical" evidence="2">
    <location>
        <begin position="88"/>
        <end position="105"/>
    </location>
</feature>
<dbReference type="GO" id="GO:1902201">
    <property type="term" value="P:negative regulation of bacterial-type flagellum-dependent cell motility"/>
    <property type="evidence" value="ECO:0007669"/>
    <property type="project" value="TreeGrafter"/>
</dbReference>
<dbReference type="RefSeq" id="WP_170127042.1">
    <property type="nucleotide sequence ID" value="NZ_PVZF01000001.1"/>
</dbReference>
<evidence type="ECO:0000259" key="3">
    <source>
        <dbReference type="PROSITE" id="PS50887"/>
    </source>
</evidence>
<dbReference type="InterPro" id="IPR043128">
    <property type="entry name" value="Rev_trsase/Diguanyl_cyclase"/>
</dbReference>
<feature type="transmembrane region" description="Helical" evidence="2">
    <location>
        <begin position="60"/>
        <end position="76"/>
    </location>
</feature>
<evidence type="ECO:0000256" key="2">
    <source>
        <dbReference type="SAM" id="Phobius"/>
    </source>
</evidence>
<evidence type="ECO:0000313" key="4">
    <source>
        <dbReference type="EMBL" id="PRY18617.1"/>
    </source>
</evidence>
<dbReference type="InterPro" id="IPR050469">
    <property type="entry name" value="Diguanylate_Cyclase"/>
</dbReference>
<evidence type="ECO:0000256" key="1">
    <source>
        <dbReference type="SAM" id="MobiDB-lite"/>
    </source>
</evidence>
<feature type="region of interest" description="Disordered" evidence="1">
    <location>
        <begin position="348"/>
        <end position="370"/>
    </location>
</feature>
<dbReference type="SUPFAM" id="SSF55073">
    <property type="entry name" value="Nucleotide cyclase"/>
    <property type="match status" value="1"/>
</dbReference>
<dbReference type="InterPro" id="IPR029787">
    <property type="entry name" value="Nucleotide_cyclase"/>
</dbReference>
<reference evidence="4 5" key="1">
    <citation type="submission" date="2018-03" db="EMBL/GenBank/DDBJ databases">
        <title>Genomic Encyclopedia of Archaeal and Bacterial Type Strains, Phase II (KMG-II): from individual species to whole genera.</title>
        <authorList>
            <person name="Goeker M."/>
        </authorList>
    </citation>
    <scope>NUCLEOTIDE SEQUENCE [LARGE SCALE GENOMIC DNA]</scope>
    <source>
        <strain evidence="4 5">DSM 19711</strain>
    </source>
</reference>
<dbReference type="Pfam" id="PF00990">
    <property type="entry name" value="GGDEF"/>
    <property type="match status" value="1"/>
</dbReference>
<dbReference type="PANTHER" id="PTHR45138">
    <property type="entry name" value="REGULATORY COMPONENTS OF SENSORY TRANSDUCTION SYSTEM"/>
    <property type="match status" value="1"/>
</dbReference>
<feature type="transmembrane region" description="Helical" evidence="2">
    <location>
        <begin position="26"/>
        <end position="48"/>
    </location>
</feature>
<dbReference type="GO" id="GO:0052621">
    <property type="term" value="F:diguanylate cyclase activity"/>
    <property type="evidence" value="ECO:0007669"/>
    <property type="project" value="TreeGrafter"/>
</dbReference>